<keyword evidence="1" id="KW-0732">Signal</keyword>
<dbReference type="EMBL" id="QRJR01000042">
    <property type="protein sequence ID" value="RHH39364.1"/>
    <property type="molecule type" value="Genomic_DNA"/>
</dbReference>
<accession>A0A3E5HFZ4</accession>
<protein>
    <submittedName>
        <fullName evidence="3">Uncharacterized protein</fullName>
    </submittedName>
</protein>
<dbReference type="Proteomes" id="UP000283329">
    <property type="component" value="Unassembled WGS sequence"/>
</dbReference>
<evidence type="ECO:0000313" key="4">
    <source>
        <dbReference type="Proteomes" id="UP000283329"/>
    </source>
</evidence>
<dbReference type="EMBL" id="JAQQPO010000041">
    <property type="protein sequence ID" value="MDC7961225.1"/>
    <property type="molecule type" value="Genomic_DNA"/>
</dbReference>
<reference evidence="2" key="2">
    <citation type="submission" date="2022-10" db="EMBL/GenBank/DDBJ databases">
        <title>Human gut microbiome strain richness.</title>
        <authorList>
            <person name="Chen-Liaw A."/>
        </authorList>
    </citation>
    <scope>NUCLEOTIDE SEQUENCE</scope>
    <source>
        <strain evidence="2">RTP21484st1_H8_RTP21484_190118</strain>
    </source>
</reference>
<comment type="caution">
    <text evidence="3">The sequence shown here is derived from an EMBL/GenBank/DDBJ whole genome shotgun (WGS) entry which is preliminary data.</text>
</comment>
<feature type="chain" id="PRO_5042709617" evidence="1">
    <location>
        <begin position="22"/>
        <end position="195"/>
    </location>
</feature>
<proteinExistence type="predicted"/>
<reference evidence="3 4" key="1">
    <citation type="submission" date="2018-08" db="EMBL/GenBank/DDBJ databases">
        <title>A genome reference for cultivated species of the human gut microbiota.</title>
        <authorList>
            <person name="Zou Y."/>
            <person name="Xue W."/>
            <person name="Luo G."/>
        </authorList>
    </citation>
    <scope>NUCLEOTIDE SEQUENCE [LARGE SCALE GENOMIC DNA]</scope>
    <source>
        <strain evidence="3 4">AM17-48</strain>
    </source>
</reference>
<dbReference type="RefSeq" id="WP_115485198.1">
    <property type="nucleotide sequence ID" value="NZ_BAABYV010000001.1"/>
</dbReference>
<name>A0A3E5HFZ4_BACOV</name>
<evidence type="ECO:0000313" key="2">
    <source>
        <dbReference type="EMBL" id="MDC7961225.1"/>
    </source>
</evidence>
<evidence type="ECO:0000256" key="1">
    <source>
        <dbReference type="SAM" id="SignalP"/>
    </source>
</evidence>
<feature type="signal peptide" evidence="1">
    <location>
        <begin position="1"/>
        <end position="21"/>
    </location>
</feature>
<evidence type="ECO:0000313" key="3">
    <source>
        <dbReference type="EMBL" id="RHH39364.1"/>
    </source>
</evidence>
<organism evidence="3 4">
    <name type="scientific">Bacteroides ovatus</name>
    <dbReference type="NCBI Taxonomy" id="28116"/>
    <lineage>
        <taxon>Bacteria</taxon>
        <taxon>Pseudomonadati</taxon>
        <taxon>Bacteroidota</taxon>
        <taxon>Bacteroidia</taxon>
        <taxon>Bacteroidales</taxon>
        <taxon>Bacteroidaceae</taxon>
        <taxon>Bacteroides</taxon>
    </lineage>
</organism>
<dbReference type="PROSITE" id="PS51257">
    <property type="entry name" value="PROKAR_LIPOPROTEIN"/>
    <property type="match status" value="1"/>
</dbReference>
<dbReference type="AlphaFoldDB" id="A0A3E5HFZ4"/>
<sequence>MKTGKLLGMLLFVLGTFSLMGCNDEMTDEEEGWYDSIPDGNFFSRGNTVRFYYIDGNGNSLINPEDKNTLPVSWREELVNPIERTEDYNAEHGNYNGNHNWVVYDEEEGLYYCTVSAYGDERQSTYSFPIYVNDEKDTMEITYKYTDRDVIGGKYWAKMISWKYNGVHVYSDDDEPYKKVFIKKANGKTTVSLTR</sequence>
<dbReference type="Proteomes" id="UP001215078">
    <property type="component" value="Unassembled WGS sequence"/>
</dbReference>
<gene>
    <name evidence="3" type="ORF">DW206_24475</name>
    <name evidence="2" type="ORF">PQ628_23795</name>
</gene>